<dbReference type="InterPro" id="IPR025322">
    <property type="entry name" value="PADRE_dom"/>
</dbReference>
<proteinExistence type="predicted"/>
<reference evidence="2" key="1">
    <citation type="submission" date="2025-08" db="UniProtKB">
        <authorList>
            <consortium name="RefSeq"/>
        </authorList>
    </citation>
    <scope>IDENTIFICATION</scope>
    <source>
        <tissue evidence="2">Fruit stalk</tissue>
    </source>
</reference>
<accession>A0A6P5WHA5</accession>
<dbReference type="KEGG" id="dzi:111274714"/>
<organism evidence="1 2">
    <name type="scientific">Durio zibethinus</name>
    <name type="common">Durian</name>
    <dbReference type="NCBI Taxonomy" id="66656"/>
    <lineage>
        <taxon>Eukaryota</taxon>
        <taxon>Viridiplantae</taxon>
        <taxon>Streptophyta</taxon>
        <taxon>Embryophyta</taxon>
        <taxon>Tracheophyta</taxon>
        <taxon>Spermatophyta</taxon>
        <taxon>Magnoliopsida</taxon>
        <taxon>eudicotyledons</taxon>
        <taxon>Gunneridae</taxon>
        <taxon>Pentapetalae</taxon>
        <taxon>rosids</taxon>
        <taxon>malvids</taxon>
        <taxon>Malvales</taxon>
        <taxon>Malvaceae</taxon>
        <taxon>Helicteroideae</taxon>
        <taxon>Durio</taxon>
    </lineage>
</organism>
<gene>
    <name evidence="2" type="primary">LOC111274714</name>
</gene>
<evidence type="ECO:0000313" key="1">
    <source>
        <dbReference type="Proteomes" id="UP000515121"/>
    </source>
</evidence>
<dbReference type="PANTHER" id="PTHR33052">
    <property type="entry name" value="DUF4228 DOMAIN PROTEIN-RELATED"/>
    <property type="match status" value="1"/>
</dbReference>
<dbReference type="RefSeq" id="XP_022715314.1">
    <property type="nucleotide sequence ID" value="XM_022859579.1"/>
</dbReference>
<keyword evidence="1" id="KW-1185">Reference proteome</keyword>
<dbReference type="OrthoDB" id="771105at2759"/>
<dbReference type="GeneID" id="111274714"/>
<evidence type="ECO:0000313" key="2">
    <source>
        <dbReference type="RefSeq" id="XP_022715314.1"/>
    </source>
</evidence>
<name>A0A6P5WHA5_DURZI</name>
<sequence length="181" mass="20143">MGNAASCAPSIISSGVVKVLLPEGNMQIHTKPVKAADLMLENPGNFVCASSSLIVGYRIHGLNADEVLERRQLYFLLPMELLYSVLTPEEMSSLTCKATKAFKHATFNNLVKIFPEFCISPFEPETPENQVNKTADSVERYSKQRSWKPALETILETACYNLLVVGYKLETGDTSFLHNRI</sequence>
<dbReference type="AlphaFoldDB" id="A0A6P5WHA5"/>
<dbReference type="Proteomes" id="UP000515121">
    <property type="component" value="Unplaced"/>
</dbReference>
<dbReference type="Pfam" id="PF14009">
    <property type="entry name" value="PADRE"/>
    <property type="match status" value="1"/>
</dbReference>
<protein>
    <submittedName>
        <fullName evidence="2">Uncharacterized protein LOC111274714</fullName>
    </submittedName>
</protein>